<keyword evidence="4" id="KW-1185">Reference proteome</keyword>
<dbReference type="EMBL" id="JAOVZO020000023">
    <property type="protein sequence ID" value="MDC8016135.1"/>
    <property type="molecule type" value="Genomic_DNA"/>
</dbReference>
<sequence length="608" mass="67297">MTGAAPERRRARSQGNRRHGAAPRFESFKSAWQAADYALALAHIDAVLAEHPQVASLHWYRANCLRKLERHPEALDAVNRVLALEPDHAPALVLQVQLDGADDASAGEYDEDRQPTPAQFDALMRGAAERRQRHIAQLRRAMAIDPTLADACFVLAQALQYDDSVDLLSGGRAIDETAFRHDEARTLFERAIALAPERAEFRRAAAELYRLRALQVPDGTPDDACVVAFNGMKYLLAELEAALREYEICARLDPDPRHFLRMGSILHDLHRFDEALASYDRALQLMPADAPQREHVLQMRARSENDGAGERDDMANLLESLIAQGDRNLADDNMATALLGAARAVRQGKNLQTAVAARMPESPDDFVAANIAEQLLNVAYENPPELVAVDSAEYPAYQRKYVARQRKALEAAGMRHAADAEAAGMTRTLGQRVLLGLHADASGGTGVGVYALAPKWPGLIGFLRLFVTGKWKTQRMTECITYFDDGGYLITQYENISPFTYGDAIDIERLPRGTSVAALVARHAQRVDAYARAHPRARPVPTTDLAAAEANWRRGQAIKRAYRRSIGYVSDAELRTLLGAHYDRFADKVRGKLLELAADREERALDDA</sequence>
<feature type="compositionally biased region" description="Basic residues" evidence="2">
    <location>
        <begin position="9"/>
        <end position="21"/>
    </location>
</feature>
<dbReference type="Gene3D" id="1.25.40.10">
    <property type="entry name" value="Tetratricopeptide repeat domain"/>
    <property type="match status" value="3"/>
</dbReference>
<gene>
    <name evidence="3" type="ORF">OD750_026715</name>
</gene>
<evidence type="ECO:0000256" key="2">
    <source>
        <dbReference type="SAM" id="MobiDB-lite"/>
    </source>
</evidence>
<dbReference type="GO" id="GO:0031145">
    <property type="term" value="P:anaphase-promoting complex-dependent catabolic process"/>
    <property type="evidence" value="ECO:0007669"/>
    <property type="project" value="TreeGrafter"/>
</dbReference>
<evidence type="ECO:0000256" key="1">
    <source>
        <dbReference type="PROSITE-ProRule" id="PRU00339"/>
    </source>
</evidence>
<feature type="repeat" description="TPR" evidence="1">
    <location>
        <begin position="256"/>
        <end position="289"/>
    </location>
</feature>
<dbReference type="GO" id="GO:0016567">
    <property type="term" value="P:protein ubiquitination"/>
    <property type="evidence" value="ECO:0007669"/>
    <property type="project" value="TreeGrafter"/>
</dbReference>
<dbReference type="PANTHER" id="PTHR12558">
    <property type="entry name" value="CELL DIVISION CYCLE 16,23,27"/>
    <property type="match status" value="1"/>
</dbReference>
<dbReference type="PROSITE" id="PS50005">
    <property type="entry name" value="TPR"/>
    <property type="match status" value="2"/>
</dbReference>
<organism evidence="3 4">
    <name type="scientific">Tahibacter soli</name>
    <dbReference type="NCBI Taxonomy" id="2983605"/>
    <lineage>
        <taxon>Bacteria</taxon>
        <taxon>Pseudomonadati</taxon>
        <taxon>Pseudomonadota</taxon>
        <taxon>Gammaproteobacteria</taxon>
        <taxon>Lysobacterales</taxon>
        <taxon>Rhodanobacteraceae</taxon>
        <taxon>Tahibacter</taxon>
    </lineage>
</organism>
<evidence type="ECO:0000313" key="4">
    <source>
        <dbReference type="Proteomes" id="UP001139971"/>
    </source>
</evidence>
<evidence type="ECO:0008006" key="5">
    <source>
        <dbReference type="Google" id="ProtNLM"/>
    </source>
</evidence>
<dbReference type="AlphaFoldDB" id="A0A9X3YR95"/>
<feature type="region of interest" description="Disordered" evidence="2">
    <location>
        <begin position="1"/>
        <end position="22"/>
    </location>
</feature>
<dbReference type="Proteomes" id="UP001139971">
    <property type="component" value="Unassembled WGS sequence"/>
</dbReference>
<evidence type="ECO:0000313" key="3">
    <source>
        <dbReference type="EMBL" id="MDC8016135.1"/>
    </source>
</evidence>
<proteinExistence type="predicted"/>
<dbReference type="PANTHER" id="PTHR12558:SF45">
    <property type="entry name" value="CHROMOSOME UNDETERMINED SCAFFOLD_12, WHOLE GENOME SHOTGUN SEQUENCE"/>
    <property type="match status" value="1"/>
</dbReference>
<dbReference type="InterPro" id="IPR019734">
    <property type="entry name" value="TPR_rpt"/>
</dbReference>
<dbReference type="InterPro" id="IPR011990">
    <property type="entry name" value="TPR-like_helical_dom_sf"/>
</dbReference>
<dbReference type="GO" id="GO:0051301">
    <property type="term" value="P:cell division"/>
    <property type="evidence" value="ECO:0007669"/>
    <property type="project" value="TreeGrafter"/>
</dbReference>
<name>A0A9X3YR95_9GAMM</name>
<feature type="repeat" description="TPR" evidence="1">
    <location>
        <begin position="55"/>
        <end position="88"/>
    </location>
</feature>
<dbReference type="Pfam" id="PF13432">
    <property type="entry name" value="TPR_16"/>
    <property type="match status" value="2"/>
</dbReference>
<comment type="caution">
    <text evidence="3">The sequence shown here is derived from an EMBL/GenBank/DDBJ whole genome shotgun (WGS) entry which is preliminary data.</text>
</comment>
<dbReference type="SMART" id="SM00028">
    <property type="entry name" value="TPR"/>
    <property type="match status" value="2"/>
</dbReference>
<dbReference type="RefSeq" id="WP_263542578.1">
    <property type="nucleotide sequence ID" value="NZ_JAOVZO020000023.1"/>
</dbReference>
<accession>A0A9X3YR95</accession>
<keyword evidence="1" id="KW-0802">TPR repeat</keyword>
<reference evidence="3" key="1">
    <citation type="submission" date="2023-02" db="EMBL/GenBank/DDBJ databases">
        <title>Tahibacter soli sp. nov. isolated from soil.</title>
        <authorList>
            <person name="Baek J.H."/>
            <person name="Lee J.K."/>
            <person name="Choi D.G."/>
            <person name="Jeon C.O."/>
        </authorList>
    </citation>
    <scope>NUCLEOTIDE SEQUENCE</scope>
    <source>
        <strain evidence="3">BL</strain>
    </source>
</reference>
<dbReference type="SUPFAM" id="SSF48452">
    <property type="entry name" value="TPR-like"/>
    <property type="match status" value="2"/>
</dbReference>
<protein>
    <recommendedName>
        <fullName evidence="5">Tetratricopeptide repeat protein</fullName>
    </recommendedName>
</protein>